<keyword evidence="8" id="KW-1185">Reference proteome</keyword>
<dbReference type="InterPro" id="IPR004710">
    <property type="entry name" value="Bilac:Na_transpt"/>
</dbReference>
<dbReference type="EMBL" id="JX399230">
    <property type="protein sequence ID" value="AFV25653.1"/>
    <property type="molecule type" value="Genomic_DNA"/>
</dbReference>
<protein>
    <submittedName>
        <fullName evidence="6">Sodium ion transporter</fullName>
    </submittedName>
</protein>
<dbReference type="EMBL" id="ALPT02000025">
    <property type="protein sequence ID" value="KGA97633.1"/>
    <property type="molecule type" value="Genomic_DNA"/>
</dbReference>
<organism evidence="6">
    <name type="scientific">Alkalihalobacillus alcalophilus ATCC 27647 = CGMCC 1.3604</name>
    <dbReference type="NCBI Taxonomy" id="1218173"/>
    <lineage>
        <taxon>Bacteria</taxon>
        <taxon>Bacillati</taxon>
        <taxon>Bacillota</taxon>
        <taxon>Bacilli</taxon>
        <taxon>Bacillales</taxon>
        <taxon>Bacillaceae</taxon>
        <taxon>Alkalihalobacillus</taxon>
    </lineage>
</organism>
<dbReference type="Pfam" id="PF01758">
    <property type="entry name" value="SBF"/>
    <property type="match status" value="1"/>
</dbReference>
<sequence length="329" mass="35803">MCIKGRKPLFEKANTTLETYFPFITPLFVLGGMTIFSFLHSYAFLVPWIFACITFSSSLGLKVKEIGHAIKNPLPIFISLIILQVIMPLLAFGGGHLFFADDMYIVTGLVLAFVIPTGIVSLMWVSIYKGSSSTTLTIILVNTMLAPFLVPLSLQLLIGTEVSLPIWEVMKGLIWMVVVPSIIGLACTHFFTKPSGEIKKTLAPFAKCGLLLVIAINCSVAAPFLKDTNVSLLKLFVTLLLLTVVGYVLGFTAAKIFKWDQTIGISLTYSSGLRNNGVGSALAVTYFPPQVSIPIIVVILFQQVLAAAIGKIIVKSKDREEKLKKIAGL</sequence>
<evidence type="ECO:0000256" key="1">
    <source>
        <dbReference type="ARBA" id="ARBA00004141"/>
    </source>
</evidence>
<keyword evidence="3 5" id="KW-1133">Transmembrane helix</keyword>
<feature type="transmembrane region" description="Helical" evidence="5">
    <location>
        <begin position="75"/>
        <end position="98"/>
    </location>
</feature>
<dbReference type="GO" id="GO:0016020">
    <property type="term" value="C:membrane"/>
    <property type="evidence" value="ECO:0007669"/>
    <property type="project" value="UniProtKB-SubCell"/>
</dbReference>
<dbReference type="PANTHER" id="PTHR10361:SF28">
    <property type="entry name" value="P3 PROTEIN-RELATED"/>
    <property type="match status" value="1"/>
</dbReference>
<reference evidence="7 8" key="2">
    <citation type="journal article" date="2014" name="Genome Announc.">
        <title>Draft Genome Sequence of Bacillus alcalophilus AV1934, a Classic Alkaliphile Isolated from Human Feces in 1934.</title>
        <authorList>
            <person name="Attie O."/>
            <person name="Jayaprakash A."/>
            <person name="Shah H."/>
            <person name="Paulsen I.T."/>
            <person name="Morino M."/>
            <person name="Takahashi Y."/>
            <person name="Narumi I."/>
            <person name="Sachidanandam R."/>
            <person name="Satoh K."/>
            <person name="Ito M."/>
            <person name="Krulwich T.A."/>
        </authorList>
    </citation>
    <scope>NUCLEOTIDE SEQUENCE [LARGE SCALE GENOMIC DNA]</scope>
    <source>
        <strain evidence="7 8">AV1934</strain>
    </source>
</reference>
<reference evidence="6" key="1">
    <citation type="submission" date="2012-07" db="EMBL/GenBank/DDBJ databases">
        <title>A Draft Genome for Bacillus alcalophilus strain ATCC 27647.</title>
        <authorList>
            <person name="Attie O."/>
            <person name="Jayaprakash A."/>
            <person name="Sachidanandam R."/>
            <person name="Shah H."/>
            <person name="Paulsen I."/>
            <person name="Morino M."/>
            <person name="Ito M."/>
            <person name="Krulwich T."/>
        </authorList>
    </citation>
    <scope>NUCLEOTIDE SEQUENCE</scope>
    <source>
        <strain evidence="6">ATCC 27647</strain>
    </source>
</reference>
<gene>
    <name evidence="6" type="ORF">BalcAV0440</name>
    <name evidence="7" type="ORF">BALCAV_0209300</name>
</gene>
<feature type="transmembrane region" description="Helical" evidence="5">
    <location>
        <begin position="45"/>
        <end position="63"/>
    </location>
</feature>
<dbReference type="PANTHER" id="PTHR10361">
    <property type="entry name" value="SODIUM-BILE ACID COTRANSPORTER"/>
    <property type="match status" value="1"/>
</dbReference>
<proteinExistence type="predicted"/>
<evidence type="ECO:0000256" key="4">
    <source>
        <dbReference type="ARBA" id="ARBA00023136"/>
    </source>
</evidence>
<feature type="transmembrane region" description="Helical" evidence="5">
    <location>
        <begin position="20"/>
        <end position="39"/>
    </location>
</feature>
<feature type="transmembrane region" description="Helical" evidence="5">
    <location>
        <begin position="204"/>
        <end position="225"/>
    </location>
</feature>
<dbReference type="InterPro" id="IPR002657">
    <property type="entry name" value="BilAc:Na_symport/Acr3"/>
</dbReference>
<evidence type="ECO:0000313" key="8">
    <source>
        <dbReference type="Proteomes" id="UP000002754"/>
    </source>
</evidence>
<feature type="transmembrane region" description="Helical" evidence="5">
    <location>
        <begin position="173"/>
        <end position="192"/>
    </location>
</feature>
<evidence type="ECO:0000313" key="6">
    <source>
        <dbReference type="EMBL" id="AFV25653.1"/>
    </source>
</evidence>
<feature type="transmembrane region" description="Helical" evidence="5">
    <location>
        <begin position="231"/>
        <end position="254"/>
    </location>
</feature>
<keyword evidence="4 5" id="KW-0472">Membrane</keyword>
<evidence type="ECO:0000256" key="2">
    <source>
        <dbReference type="ARBA" id="ARBA00022692"/>
    </source>
</evidence>
<dbReference type="Proteomes" id="UP000002754">
    <property type="component" value="Unassembled WGS sequence"/>
</dbReference>
<feature type="transmembrane region" description="Helical" evidence="5">
    <location>
        <begin position="137"/>
        <end position="158"/>
    </location>
</feature>
<feature type="transmembrane region" description="Helical" evidence="5">
    <location>
        <begin position="104"/>
        <end position="125"/>
    </location>
</feature>
<evidence type="ECO:0000256" key="3">
    <source>
        <dbReference type="ARBA" id="ARBA00022989"/>
    </source>
</evidence>
<dbReference type="AlphaFoldDB" id="K4MK50"/>
<dbReference type="STRING" id="1218173.BALCAV_0209300"/>
<evidence type="ECO:0000313" key="7">
    <source>
        <dbReference type="EMBL" id="KGA97633.1"/>
    </source>
</evidence>
<evidence type="ECO:0000256" key="5">
    <source>
        <dbReference type="SAM" id="Phobius"/>
    </source>
</evidence>
<name>K4MK50_ALKAL</name>
<comment type="subcellular location">
    <subcellularLocation>
        <location evidence="1">Membrane</location>
        <topology evidence="1">Multi-pass membrane protein</topology>
    </subcellularLocation>
</comment>
<dbReference type="Gene3D" id="1.20.1530.20">
    <property type="match status" value="1"/>
</dbReference>
<accession>K4MK50</accession>
<dbReference type="InterPro" id="IPR038770">
    <property type="entry name" value="Na+/solute_symporter_sf"/>
</dbReference>
<dbReference type="eggNOG" id="COG0385">
    <property type="taxonomic scope" value="Bacteria"/>
</dbReference>
<keyword evidence="2 5" id="KW-0812">Transmembrane</keyword>